<accession>A0A8S1Q8E7</accession>
<evidence type="ECO:0000313" key="1">
    <source>
        <dbReference type="EMBL" id="CAD8110900.1"/>
    </source>
</evidence>
<dbReference type="AlphaFoldDB" id="A0A8S1Q8E7"/>
<protein>
    <submittedName>
        <fullName evidence="1">Uncharacterized protein</fullName>
    </submittedName>
</protein>
<proteinExistence type="predicted"/>
<evidence type="ECO:0000313" key="2">
    <source>
        <dbReference type="Proteomes" id="UP000692954"/>
    </source>
</evidence>
<organism evidence="1 2">
    <name type="scientific">Paramecium sonneborni</name>
    <dbReference type="NCBI Taxonomy" id="65129"/>
    <lineage>
        <taxon>Eukaryota</taxon>
        <taxon>Sar</taxon>
        <taxon>Alveolata</taxon>
        <taxon>Ciliophora</taxon>
        <taxon>Intramacronucleata</taxon>
        <taxon>Oligohymenophorea</taxon>
        <taxon>Peniculida</taxon>
        <taxon>Parameciidae</taxon>
        <taxon>Paramecium</taxon>
    </lineage>
</organism>
<reference evidence="1" key="1">
    <citation type="submission" date="2021-01" db="EMBL/GenBank/DDBJ databases">
        <authorList>
            <consortium name="Genoscope - CEA"/>
            <person name="William W."/>
        </authorList>
    </citation>
    <scope>NUCLEOTIDE SEQUENCE</scope>
</reference>
<sequence length="136" mass="15968">MMNQFVSTIDQLLVISEEYKYNYQPNAYVNVKLLQNPLNNTYQGLLFSESFQIEQLSQSYIEVSDIQEHIYEACRFFGYFYGIFTIQSNKPSMELLNNTFQGNHTFQLTFSNQPITESLFSSKYYLKLVTTNSIDI</sequence>
<keyword evidence="2" id="KW-1185">Reference proteome</keyword>
<dbReference type="EMBL" id="CAJJDN010000097">
    <property type="protein sequence ID" value="CAD8110900.1"/>
    <property type="molecule type" value="Genomic_DNA"/>
</dbReference>
<dbReference type="Proteomes" id="UP000692954">
    <property type="component" value="Unassembled WGS sequence"/>
</dbReference>
<comment type="caution">
    <text evidence="1">The sequence shown here is derived from an EMBL/GenBank/DDBJ whole genome shotgun (WGS) entry which is preliminary data.</text>
</comment>
<name>A0A8S1Q8E7_9CILI</name>
<gene>
    <name evidence="1" type="ORF">PSON_ATCC_30995.1.T0970014</name>
</gene>